<name>A0A073JT87_9BACI</name>
<evidence type="ECO:0000259" key="4">
    <source>
        <dbReference type="PROSITE" id="PS51462"/>
    </source>
</evidence>
<dbReference type="PROSITE" id="PS51462">
    <property type="entry name" value="NUDIX"/>
    <property type="match status" value="1"/>
</dbReference>
<feature type="domain" description="Nudix hydrolase" evidence="4">
    <location>
        <begin position="16"/>
        <end position="148"/>
    </location>
</feature>
<proteinExistence type="inferred from homology"/>
<dbReference type="CDD" id="cd04677">
    <property type="entry name" value="NUDIX_Hydrolase"/>
    <property type="match status" value="1"/>
</dbReference>
<dbReference type="PANTHER" id="PTHR43046">
    <property type="entry name" value="GDP-MANNOSE MANNOSYL HYDROLASE"/>
    <property type="match status" value="1"/>
</dbReference>
<dbReference type="SUPFAM" id="SSF55811">
    <property type="entry name" value="Nudix"/>
    <property type="match status" value="1"/>
</dbReference>
<dbReference type="InterPro" id="IPR015797">
    <property type="entry name" value="NUDIX_hydrolase-like_dom_sf"/>
</dbReference>
<dbReference type="PANTHER" id="PTHR43046:SF2">
    <property type="entry name" value="8-OXO-DGTP DIPHOSPHATASE-RELATED"/>
    <property type="match status" value="1"/>
</dbReference>
<evidence type="ECO:0000256" key="2">
    <source>
        <dbReference type="ARBA" id="ARBA00022801"/>
    </source>
</evidence>
<sequence length="157" mass="17802">MGYIEDMRQLVGNRPLILVGAHVIIINEKNELLLQLRSEKNIWCIPGGALECGESLEETAKREIYEETGLITEDLQFFHMFSGTDFFSIYPNGDQVYGVMAVYVCHHFHGSLQVDKQESKDLRFYSFDTLPETLAPQHKLILPLINGLTINKGCPAD</sequence>
<dbReference type="OrthoDB" id="9787476at2"/>
<keyword evidence="6" id="KW-1185">Reference proteome</keyword>
<dbReference type="InterPro" id="IPR020084">
    <property type="entry name" value="NUDIX_hydrolase_CS"/>
</dbReference>
<dbReference type="InterPro" id="IPR000086">
    <property type="entry name" value="NUDIX_hydrolase_dom"/>
</dbReference>
<dbReference type="Pfam" id="PF00293">
    <property type="entry name" value="NUDIX"/>
    <property type="match status" value="1"/>
</dbReference>
<dbReference type="PRINTS" id="PR00502">
    <property type="entry name" value="NUDIXFAMILY"/>
</dbReference>
<dbReference type="PROSITE" id="PS00893">
    <property type="entry name" value="NUDIX_BOX"/>
    <property type="match status" value="1"/>
</dbReference>
<comment type="similarity">
    <text evidence="3">Belongs to the Nudix hydrolase family.</text>
</comment>
<dbReference type="GO" id="GO:0016787">
    <property type="term" value="F:hydrolase activity"/>
    <property type="evidence" value="ECO:0007669"/>
    <property type="project" value="UniProtKB-KW"/>
</dbReference>
<dbReference type="InterPro" id="IPR020476">
    <property type="entry name" value="Nudix_hydrolase"/>
</dbReference>
<comment type="cofactor">
    <cofactor evidence="1">
        <name>Mg(2+)</name>
        <dbReference type="ChEBI" id="CHEBI:18420"/>
    </cofactor>
</comment>
<evidence type="ECO:0000313" key="6">
    <source>
        <dbReference type="Proteomes" id="UP000027822"/>
    </source>
</evidence>
<dbReference type="STRING" id="574376.BAMA_15370"/>
<evidence type="ECO:0000256" key="1">
    <source>
        <dbReference type="ARBA" id="ARBA00001946"/>
    </source>
</evidence>
<dbReference type="Gene3D" id="3.90.79.10">
    <property type="entry name" value="Nucleoside Triphosphate Pyrophosphohydrolase"/>
    <property type="match status" value="1"/>
</dbReference>
<evidence type="ECO:0000256" key="3">
    <source>
        <dbReference type="RuleBase" id="RU003476"/>
    </source>
</evidence>
<organism evidence="5 6">
    <name type="scientific">Bacillus manliponensis</name>
    <dbReference type="NCBI Taxonomy" id="574376"/>
    <lineage>
        <taxon>Bacteria</taxon>
        <taxon>Bacillati</taxon>
        <taxon>Bacillota</taxon>
        <taxon>Bacilli</taxon>
        <taxon>Bacillales</taxon>
        <taxon>Bacillaceae</taxon>
        <taxon>Bacillus</taxon>
        <taxon>Bacillus cereus group</taxon>
    </lineage>
</organism>
<comment type="caution">
    <text evidence="5">The sequence shown here is derived from an EMBL/GenBank/DDBJ whole genome shotgun (WGS) entry which is preliminary data.</text>
</comment>
<dbReference type="EMBL" id="JOTN01000030">
    <property type="protein sequence ID" value="KEK17401.1"/>
    <property type="molecule type" value="Genomic_DNA"/>
</dbReference>
<dbReference type="eggNOG" id="COG1051">
    <property type="taxonomic scope" value="Bacteria"/>
</dbReference>
<evidence type="ECO:0000313" key="5">
    <source>
        <dbReference type="EMBL" id="KEK17401.1"/>
    </source>
</evidence>
<dbReference type="RefSeq" id="WP_034643418.1">
    <property type="nucleotide sequence ID" value="NZ_CBCSJC010000016.1"/>
</dbReference>
<gene>
    <name evidence="5" type="ORF">BAMA_15370</name>
</gene>
<reference evidence="5 6" key="1">
    <citation type="submission" date="2014-06" db="EMBL/GenBank/DDBJ databases">
        <title>Draft genome sequence of Bacillus manliponensis JCM 15802 (MCCC 1A00708).</title>
        <authorList>
            <person name="Lai Q."/>
            <person name="Liu Y."/>
            <person name="Shao Z."/>
        </authorList>
    </citation>
    <scope>NUCLEOTIDE SEQUENCE [LARGE SCALE GENOMIC DNA]</scope>
    <source>
        <strain evidence="5 6">JCM 15802</strain>
    </source>
</reference>
<accession>A0A073JT87</accession>
<dbReference type="Proteomes" id="UP000027822">
    <property type="component" value="Unassembled WGS sequence"/>
</dbReference>
<protein>
    <submittedName>
        <fullName evidence="5">DNA mismatch repair protein MutT</fullName>
    </submittedName>
</protein>
<keyword evidence="2 3" id="KW-0378">Hydrolase</keyword>
<dbReference type="AlphaFoldDB" id="A0A073JT87"/>